<keyword evidence="1" id="KW-1133">Transmembrane helix</keyword>
<sequence length="188" mass="21957">MYPDFAEEPRNVRLGLCTDGFDPNGQYNCTYSCWPVIITPYNFPLGMCLFLTMVIPGLSNAKRLIDILRVVDRRVVVIVVFLEDHPYERNQKPFTKNRVEYKVARPRLTGEQIRDRVADISPAVEMPLTLPFGYGSDHKWTEKSIFWDLPYWATHLIQHNLDVMHIEKNVLENIFKIVMEIKGKTKDL</sequence>
<protein>
    <submittedName>
        <fullName evidence="2">Uncharacterized protein</fullName>
    </submittedName>
</protein>
<proteinExistence type="predicted"/>
<reference evidence="2" key="2">
    <citation type="journal article" date="2024" name="Plant">
        <title>Genomic evolution and insights into agronomic trait innovations of Sesamum species.</title>
        <authorList>
            <person name="Miao H."/>
            <person name="Wang L."/>
            <person name="Qu L."/>
            <person name="Liu H."/>
            <person name="Sun Y."/>
            <person name="Le M."/>
            <person name="Wang Q."/>
            <person name="Wei S."/>
            <person name="Zheng Y."/>
            <person name="Lin W."/>
            <person name="Duan Y."/>
            <person name="Cao H."/>
            <person name="Xiong S."/>
            <person name="Wang X."/>
            <person name="Wei L."/>
            <person name="Li C."/>
            <person name="Ma Q."/>
            <person name="Ju M."/>
            <person name="Zhao R."/>
            <person name="Li G."/>
            <person name="Mu C."/>
            <person name="Tian Q."/>
            <person name="Mei H."/>
            <person name="Zhang T."/>
            <person name="Gao T."/>
            <person name="Zhang H."/>
        </authorList>
    </citation>
    <scope>NUCLEOTIDE SEQUENCE</scope>
    <source>
        <strain evidence="2">KEN1</strain>
    </source>
</reference>
<reference evidence="2" key="1">
    <citation type="submission" date="2020-06" db="EMBL/GenBank/DDBJ databases">
        <authorList>
            <person name="Li T."/>
            <person name="Hu X."/>
            <person name="Zhang T."/>
            <person name="Song X."/>
            <person name="Zhang H."/>
            <person name="Dai N."/>
            <person name="Sheng W."/>
            <person name="Hou X."/>
            <person name="Wei L."/>
        </authorList>
    </citation>
    <scope>NUCLEOTIDE SEQUENCE</scope>
    <source>
        <strain evidence="2">KEN1</strain>
        <tissue evidence="2">Leaf</tissue>
    </source>
</reference>
<accession>A0AAW2XCB5</accession>
<name>A0AAW2XCB5_9LAMI</name>
<feature type="transmembrane region" description="Helical" evidence="1">
    <location>
        <begin position="41"/>
        <end position="59"/>
    </location>
</feature>
<keyword evidence="1" id="KW-0472">Membrane</keyword>
<organism evidence="2">
    <name type="scientific">Sesamum latifolium</name>
    <dbReference type="NCBI Taxonomy" id="2727402"/>
    <lineage>
        <taxon>Eukaryota</taxon>
        <taxon>Viridiplantae</taxon>
        <taxon>Streptophyta</taxon>
        <taxon>Embryophyta</taxon>
        <taxon>Tracheophyta</taxon>
        <taxon>Spermatophyta</taxon>
        <taxon>Magnoliopsida</taxon>
        <taxon>eudicotyledons</taxon>
        <taxon>Gunneridae</taxon>
        <taxon>Pentapetalae</taxon>
        <taxon>asterids</taxon>
        <taxon>lamiids</taxon>
        <taxon>Lamiales</taxon>
        <taxon>Pedaliaceae</taxon>
        <taxon>Sesamum</taxon>
    </lineage>
</organism>
<gene>
    <name evidence="2" type="ORF">Slati_1119900</name>
</gene>
<dbReference type="InterPro" id="IPR004242">
    <property type="entry name" value="Transposase_21"/>
</dbReference>
<dbReference type="PANTHER" id="PTHR10775">
    <property type="entry name" value="OS08G0208400 PROTEIN"/>
    <property type="match status" value="1"/>
</dbReference>
<evidence type="ECO:0000313" key="2">
    <source>
        <dbReference type="EMBL" id="KAL0451418.1"/>
    </source>
</evidence>
<keyword evidence="1" id="KW-0812">Transmembrane</keyword>
<dbReference type="EMBL" id="JACGWN010000004">
    <property type="protein sequence ID" value="KAL0451418.1"/>
    <property type="molecule type" value="Genomic_DNA"/>
</dbReference>
<dbReference type="Pfam" id="PF02992">
    <property type="entry name" value="Transposase_21"/>
    <property type="match status" value="1"/>
</dbReference>
<dbReference type="PANTHER" id="PTHR10775:SF193">
    <property type="entry name" value="DUF4216 DOMAIN-CONTAINING PROTEIN"/>
    <property type="match status" value="1"/>
</dbReference>
<evidence type="ECO:0000256" key="1">
    <source>
        <dbReference type="SAM" id="Phobius"/>
    </source>
</evidence>
<comment type="caution">
    <text evidence="2">The sequence shown here is derived from an EMBL/GenBank/DDBJ whole genome shotgun (WGS) entry which is preliminary data.</text>
</comment>
<dbReference type="AlphaFoldDB" id="A0AAW2XCB5"/>